<evidence type="ECO:0000256" key="4">
    <source>
        <dbReference type="ARBA" id="ARBA00022801"/>
    </source>
</evidence>
<dbReference type="SUPFAM" id="SSF51445">
    <property type="entry name" value="(Trans)glycosidases"/>
    <property type="match status" value="1"/>
</dbReference>
<feature type="active site" description="Proton donor/acceptor" evidence="10">
    <location>
        <position position="181"/>
    </location>
</feature>
<dbReference type="InterPro" id="IPR050226">
    <property type="entry name" value="NagZ_Beta-hexosaminidase"/>
</dbReference>
<dbReference type="GO" id="GO:0071555">
    <property type="term" value="P:cell wall organization"/>
    <property type="evidence" value="ECO:0007669"/>
    <property type="project" value="UniProtKB-KW"/>
</dbReference>
<dbReference type="HAMAP" id="MF_00364">
    <property type="entry name" value="NagZ"/>
    <property type="match status" value="1"/>
</dbReference>
<feature type="binding site" evidence="10">
    <location>
        <position position="64"/>
    </location>
    <ligand>
        <name>substrate</name>
    </ligand>
</feature>
<dbReference type="GO" id="GO:0004563">
    <property type="term" value="F:beta-N-acetylhexosaminidase activity"/>
    <property type="evidence" value="ECO:0007669"/>
    <property type="project" value="UniProtKB-UniRule"/>
</dbReference>
<evidence type="ECO:0000256" key="6">
    <source>
        <dbReference type="ARBA" id="ARBA00022984"/>
    </source>
</evidence>
<keyword evidence="6 10" id="KW-0573">Peptidoglycan synthesis</keyword>
<protein>
    <recommendedName>
        <fullName evidence="10">Beta-hexosaminidase</fullName>
        <ecNumber evidence="10">3.2.1.52</ecNumber>
    </recommendedName>
    <alternativeName>
        <fullName evidence="10">Beta-N-acetylhexosaminidase</fullName>
    </alternativeName>
    <alternativeName>
        <fullName evidence="10">N-acetyl-beta-glucosaminidase</fullName>
    </alternativeName>
</protein>
<dbReference type="Proteomes" id="UP000312102">
    <property type="component" value="Chromosome"/>
</dbReference>
<dbReference type="InterPro" id="IPR001764">
    <property type="entry name" value="Glyco_hydro_3_N"/>
</dbReference>
<name>A0AAF1D7P9_9PROT</name>
<dbReference type="GO" id="GO:0051301">
    <property type="term" value="P:cell division"/>
    <property type="evidence" value="ECO:0007669"/>
    <property type="project" value="UniProtKB-KW"/>
</dbReference>
<sequence>MTIGPLMIDVEGLALQDEETKRIMHPMVGGLILFTRNYKDTVQLKTLTDAIRKIRGHDFLIAVDHEGGRVQRFREGFTTIPAMRKLGEVWDKDPKRANHLAFLIGQIIATELRVFDIDFSFTPVLDIDYNESTVIRDRAFHNDIEAIKALASSILEGLKEGGMRGVGKHFPGHGYIKADSHLSVSEDERTFDEIASKDMSIFISLIKHGLNAVMPSHVLYSAVDKHPAGFSSFWLKDQLREKFHFKGAIFSDDMSMKGAILGGEMKDRILKALEAGCDMVLLCNSPQLVDEVLLHLDWKMSSENISRLLSMKGTKEPADALKMIQEKGFKEMTSQIMAM</sequence>
<comment type="pathway">
    <text evidence="10">Cell wall biogenesis; peptidoglycan recycling.</text>
</comment>
<dbReference type="PANTHER" id="PTHR30480:SF13">
    <property type="entry name" value="BETA-HEXOSAMINIDASE"/>
    <property type="match status" value="1"/>
</dbReference>
<dbReference type="RefSeq" id="WP_139883547.1">
    <property type="nucleotide sequence ID" value="NZ_CP040986.1"/>
</dbReference>
<dbReference type="GO" id="GO:0009252">
    <property type="term" value="P:peptidoglycan biosynthetic process"/>
    <property type="evidence" value="ECO:0007669"/>
    <property type="project" value="UniProtKB-KW"/>
</dbReference>
<dbReference type="InterPro" id="IPR017853">
    <property type="entry name" value="GH"/>
</dbReference>
<keyword evidence="8 10" id="KW-0131">Cell cycle</keyword>
<gene>
    <name evidence="10 12" type="primary">nagZ</name>
    <name evidence="12" type="ORF">FIT61_04660</name>
</gene>
<evidence type="ECO:0000256" key="9">
    <source>
        <dbReference type="ARBA" id="ARBA00023316"/>
    </source>
</evidence>
<evidence type="ECO:0000256" key="2">
    <source>
        <dbReference type="ARBA" id="ARBA00022490"/>
    </source>
</evidence>
<dbReference type="GO" id="GO:0008360">
    <property type="term" value="P:regulation of cell shape"/>
    <property type="evidence" value="ECO:0007669"/>
    <property type="project" value="UniProtKB-KW"/>
</dbReference>
<dbReference type="GO" id="GO:0005975">
    <property type="term" value="P:carbohydrate metabolic process"/>
    <property type="evidence" value="ECO:0007669"/>
    <property type="project" value="InterPro"/>
</dbReference>
<reference evidence="12 13" key="1">
    <citation type="journal article" date="2019" name="ISME J.">
        <title>Evolution in action: habitat transition from sediment to the pelagial leads to genome streamlining in Methylophilaceae.</title>
        <authorList>
            <person name="Salcher M."/>
            <person name="Schaefle D."/>
            <person name="Kaspar M."/>
            <person name="Neuenschwander S.M."/>
            <person name="Ghai R."/>
        </authorList>
    </citation>
    <scope>NUCLEOTIDE SEQUENCE [LARGE SCALE GENOMIC DNA]</scope>
    <source>
        <strain evidence="12 13">MMS-RI-1</strain>
    </source>
</reference>
<dbReference type="InterPro" id="IPR036962">
    <property type="entry name" value="Glyco_hydro_3_N_sf"/>
</dbReference>
<dbReference type="EC" id="3.2.1.52" evidence="10"/>
<dbReference type="InterPro" id="IPR022956">
    <property type="entry name" value="Beta_hexosaminidase_bac"/>
</dbReference>
<dbReference type="KEGG" id="mrk:FIT61_04660"/>
<keyword evidence="9 10" id="KW-0961">Cell wall biogenesis/degradation</keyword>
<organism evidence="12 13">
    <name type="scientific">Candidatus Methylopumilus rimovensis</name>
    <dbReference type="NCBI Taxonomy" id="2588535"/>
    <lineage>
        <taxon>Bacteria</taxon>
        <taxon>Pseudomonadati</taxon>
        <taxon>Pseudomonadota</taxon>
        <taxon>Betaproteobacteria</taxon>
        <taxon>Nitrosomonadales</taxon>
        <taxon>Methylophilaceae</taxon>
        <taxon>Candidatus Methylopumilus</taxon>
    </lineage>
</organism>
<evidence type="ECO:0000313" key="12">
    <source>
        <dbReference type="EMBL" id="QDD13723.1"/>
    </source>
</evidence>
<feature type="binding site" evidence="10">
    <location>
        <position position="72"/>
    </location>
    <ligand>
        <name>substrate</name>
    </ligand>
</feature>
<feature type="site" description="Important for catalytic activity" evidence="10">
    <location>
        <position position="179"/>
    </location>
</feature>
<evidence type="ECO:0000256" key="5">
    <source>
        <dbReference type="ARBA" id="ARBA00022960"/>
    </source>
</evidence>
<comment type="catalytic activity">
    <reaction evidence="1 10">
        <text>Hydrolysis of terminal non-reducing N-acetyl-D-hexosamine residues in N-acetyl-beta-D-hexosaminides.</text>
        <dbReference type="EC" id="3.2.1.52"/>
    </reaction>
</comment>
<accession>A0AAF1D7P9</accession>
<comment type="subcellular location">
    <subcellularLocation>
        <location evidence="10">Cytoplasm</location>
    </subcellularLocation>
</comment>
<evidence type="ECO:0000256" key="1">
    <source>
        <dbReference type="ARBA" id="ARBA00001231"/>
    </source>
</evidence>
<evidence type="ECO:0000256" key="3">
    <source>
        <dbReference type="ARBA" id="ARBA00022618"/>
    </source>
</evidence>
<evidence type="ECO:0000259" key="11">
    <source>
        <dbReference type="Pfam" id="PF00933"/>
    </source>
</evidence>
<dbReference type="Gene3D" id="3.20.20.300">
    <property type="entry name" value="Glycoside hydrolase, family 3, N-terminal domain"/>
    <property type="match status" value="1"/>
</dbReference>
<keyword evidence="5 10" id="KW-0133">Cell shape</keyword>
<evidence type="ECO:0000256" key="8">
    <source>
        <dbReference type="ARBA" id="ARBA00023306"/>
    </source>
</evidence>
<evidence type="ECO:0000256" key="10">
    <source>
        <dbReference type="HAMAP-Rule" id="MF_00364"/>
    </source>
</evidence>
<evidence type="ECO:0000256" key="7">
    <source>
        <dbReference type="ARBA" id="ARBA00023295"/>
    </source>
</evidence>
<comment type="similarity">
    <text evidence="10">Belongs to the glycosyl hydrolase 3 family. NagZ subfamily.</text>
</comment>
<keyword evidence="3 10" id="KW-0132">Cell division</keyword>
<dbReference type="EMBL" id="CP040986">
    <property type="protein sequence ID" value="QDD13723.1"/>
    <property type="molecule type" value="Genomic_DNA"/>
</dbReference>
<dbReference type="PANTHER" id="PTHR30480">
    <property type="entry name" value="BETA-HEXOSAMINIDASE-RELATED"/>
    <property type="match status" value="1"/>
</dbReference>
<keyword evidence="2 10" id="KW-0963">Cytoplasm</keyword>
<evidence type="ECO:0000313" key="13">
    <source>
        <dbReference type="Proteomes" id="UP000312102"/>
    </source>
</evidence>
<feature type="binding site" evidence="10">
    <location>
        <position position="138"/>
    </location>
    <ligand>
        <name>substrate</name>
    </ligand>
</feature>
<feature type="active site" description="Nucleophile" evidence="10">
    <location>
        <position position="252"/>
    </location>
</feature>
<dbReference type="Pfam" id="PF00933">
    <property type="entry name" value="Glyco_hydro_3"/>
    <property type="match status" value="1"/>
</dbReference>
<proteinExistence type="inferred from homology"/>
<keyword evidence="4 10" id="KW-0378">Hydrolase</keyword>
<feature type="binding site" evidence="10">
    <location>
        <begin position="168"/>
        <end position="169"/>
    </location>
    <ligand>
        <name>substrate</name>
    </ligand>
</feature>
<keyword evidence="7 10" id="KW-0326">Glycosidase</keyword>
<dbReference type="AlphaFoldDB" id="A0AAF1D7P9"/>
<dbReference type="GO" id="GO:0005737">
    <property type="term" value="C:cytoplasm"/>
    <property type="evidence" value="ECO:0007669"/>
    <property type="project" value="UniProtKB-SubCell"/>
</dbReference>
<feature type="domain" description="Glycoside hydrolase family 3 N-terminal" evidence="11">
    <location>
        <begin position="14"/>
        <end position="293"/>
    </location>
</feature>
<keyword evidence="13" id="KW-1185">Reference proteome</keyword>
<dbReference type="NCBIfam" id="NF003740">
    <property type="entry name" value="PRK05337.1"/>
    <property type="match status" value="1"/>
</dbReference>
<dbReference type="GO" id="GO:0009254">
    <property type="term" value="P:peptidoglycan turnover"/>
    <property type="evidence" value="ECO:0007669"/>
    <property type="project" value="UniProtKB-UniRule"/>
</dbReference>
<comment type="function">
    <text evidence="10">Plays a role in peptidoglycan recycling by cleaving the terminal beta-1,4-linked N-acetylglucosamine (GlcNAc) from peptide-linked peptidoglycan fragments, giving rise to free GlcNAc, anhydro-N-acetylmuramic acid and anhydro-N-acetylmuramic acid-linked peptides.</text>
</comment>